<dbReference type="Proteomes" id="UP000789920">
    <property type="component" value="Unassembled WGS sequence"/>
</dbReference>
<dbReference type="EMBL" id="CAJVQC010045589">
    <property type="protein sequence ID" value="CAG8781566.1"/>
    <property type="molecule type" value="Genomic_DNA"/>
</dbReference>
<protein>
    <submittedName>
        <fullName evidence="1">10360_t:CDS:1</fullName>
    </submittedName>
</protein>
<comment type="caution">
    <text evidence="1">The sequence shown here is derived from an EMBL/GenBank/DDBJ whole genome shotgun (WGS) entry which is preliminary data.</text>
</comment>
<organism evidence="1 2">
    <name type="scientific">Racocetra persica</name>
    <dbReference type="NCBI Taxonomy" id="160502"/>
    <lineage>
        <taxon>Eukaryota</taxon>
        <taxon>Fungi</taxon>
        <taxon>Fungi incertae sedis</taxon>
        <taxon>Mucoromycota</taxon>
        <taxon>Glomeromycotina</taxon>
        <taxon>Glomeromycetes</taxon>
        <taxon>Diversisporales</taxon>
        <taxon>Gigasporaceae</taxon>
        <taxon>Racocetra</taxon>
    </lineage>
</organism>
<feature type="non-terminal residue" evidence="1">
    <location>
        <position position="65"/>
    </location>
</feature>
<reference evidence="1" key="1">
    <citation type="submission" date="2021-06" db="EMBL/GenBank/DDBJ databases">
        <authorList>
            <person name="Kallberg Y."/>
            <person name="Tangrot J."/>
            <person name="Rosling A."/>
        </authorList>
    </citation>
    <scope>NUCLEOTIDE SEQUENCE</scope>
    <source>
        <strain evidence="1">MA461A</strain>
    </source>
</reference>
<proteinExistence type="predicted"/>
<name>A0ACA9R8L1_9GLOM</name>
<feature type="non-terminal residue" evidence="1">
    <location>
        <position position="1"/>
    </location>
</feature>
<sequence length="65" mass="7300">YSNSHHSLCHSASPRPYCQHEDTTKKIKVLLLAAKLNELKALSQQSLNNDSGQLGVDINRRDKRA</sequence>
<evidence type="ECO:0000313" key="1">
    <source>
        <dbReference type="EMBL" id="CAG8781566.1"/>
    </source>
</evidence>
<keyword evidence="2" id="KW-1185">Reference proteome</keyword>
<evidence type="ECO:0000313" key="2">
    <source>
        <dbReference type="Proteomes" id="UP000789920"/>
    </source>
</evidence>
<gene>
    <name evidence="1" type="ORF">RPERSI_LOCUS17665</name>
</gene>
<accession>A0ACA9R8L1</accession>